<organism evidence="2 3">
    <name type="scientific">Syntrophotalea acetylenica</name>
    <name type="common">Pelobacter acetylenicus</name>
    <dbReference type="NCBI Taxonomy" id="29542"/>
    <lineage>
        <taxon>Bacteria</taxon>
        <taxon>Pseudomonadati</taxon>
        <taxon>Thermodesulfobacteriota</taxon>
        <taxon>Desulfuromonadia</taxon>
        <taxon>Desulfuromonadales</taxon>
        <taxon>Syntrophotaleaceae</taxon>
        <taxon>Syntrophotalea</taxon>
    </lineage>
</organism>
<feature type="domain" description="Type II secretion system protein GspE N-terminal" evidence="1">
    <location>
        <begin position="58"/>
        <end position="143"/>
    </location>
</feature>
<dbReference type="SUPFAM" id="SSF160246">
    <property type="entry name" value="EspE N-terminal domain-like"/>
    <property type="match status" value="1"/>
</dbReference>
<keyword evidence="3" id="KW-1185">Reference proteome</keyword>
<dbReference type="OrthoDB" id="5430167at2"/>
<evidence type="ECO:0000313" key="2">
    <source>
        <dbReference type="EMBL" id="APG24664.1"/>
    </source>
</evidence>
<reference evidence="2 3" key="1">
    <citation type="journal article" date="2017" name="Genome Announc.">
        <title>Complete Genome Sequences of Two Acetylene-Fermenting Pelobacter acetylenicus Strains.</title>
        <authorList>
            <person name="Sutton J.M."/>
            <person name="Baesman S.M."/>
            <person name="Fierst J.L."/>
            <person name="Poret-Peterson A.T."/>
            <person name="Oremland R.S."/>
            <person name="Dunlap D.S."/>
            <person name="Akob D.M."/>
        </authorList>
    </citation>
    <scope>NUCLEOTIDE SEQUENCE [LARGE SCALE GENOMIC DNA]</scope>
    <source>
        <strain evidence="2 3">DSM 3247</strain>
    </source>
</reference>
<evidence type="ECO:0000313" key="3">
    <source>
        <dbReference type="Proteomes" id="UP000182264"/>
    </source>
</evidence>
<dbReference type="EMBL" id="CP015518">
    <property type="protein sequence ID" value="APG24664.1"/>
    <property type="molecule type" value="Genomic_DNA"/>
</dbReference>
<dbReference type="RefSeq" id="WP_072286506.1">
    <property type="nucleotide sequence ID" value="NZ_CP015455.1"/>
</dbReference>
<dbReference type="Proteomes" id="UP000182264">
    <property type="component" value="Chromosome"/>
</dbReference>
<dbReference type="InterPro" id="IPR007831">
    <property type="entry name" value="T2SS_GspE_N"/>
</dbReference>
<accession>A0A1L3GFC9</accession>
<sequence>MASILLELLVRNGSLSKHLAEEIRQNARHADMCLSTCVLVASPIGEERMARIVARMLGRAYFDPDQLRELPPVLREFLSMEQALRFRALPLRLVQQGLLVAMADPSDQESLQNLADLTGYPLMPQVAPEARLLQAIGRCYRKDLPAAEASLMARIVAAESLEQTFPKTEELDESLLEEAQVVEDEAGTAAARAGTGLQQRLAAAASREDVADALMDHLCGQFERLALFLKRDGTLLGWRALCGHQRRPGIGKVGMKITDSPLLQSVLAGQSPFLGPLAEAPLRAMLQQALGAPPQKAVLLPLVVAKRAVGILYVENGGLCLFDRVAELQQLLGKAACALEILILRKKLIQP</sequence>
<proteinExistence type="predicted"/>
<dbReference type="STRING" id="29542.A6070_00130"/>
<dbReference type="Pfam" id="PF05157">
    <property type="entry name" value="MshEN"/>
    <property type="match status" value="1"/>
</dbReference>
<protein>
    <recommendedName>
        <fullName evidence="1">Type II secretion system protein GspE N-terminal domain-containing protein</fullName>
    </recommendedName>
</protein>
<dbReference type="KEGG" id="pace:A6070_00130"/>
<dbReference type="InterPro" id="IPR037257">
    <property type="entry name" value="T2SS_E_N_sf"/>
</dbReference>
<dbReference type="InterPro" id="IPR029016">
    <property type="entry name" value="GAF-like_dom_sf"/>
</dbReference>
<gene>
    <name evidence="2" type="ORF">A7E75_06210</name>
</gene>
<dbReference type="Gene3D" id="3.30.300.160">
    <property type="entry name" value="Type II secretion system, protein E, N-terminal domain"/>
    <property type="match status" value="1"/>
</dbReference>
<dbReference type="AlphaFoldDB" id="A0A1L3GFC9"/>
<name>A0A1L3GFC9_SYNAC</name>
<evidence type="ECO:0000259" key="1">
    <source>
        <dbReference type="Pfam" id="PF05157"/>
    </source>
</evidence>
<dbReference type="Gene3D" id="3.30.450.40">
    <property type="match status" value="1"/>
</dbReference>